<evidence type="ECO:0000256" key="9">
    <source>
        <dbReference type="ARBA" id="ARBA00043982"/>
    </source>
</evidence>
<comment type="subunit">
    <text evidence="10">Homodimer.</text>
</comment>
<keyword evidence="10" id="KW-0813">Transport</keyword>
<dbReference type="OrthoDB" id="1798043at2"/>
<name>A0A1N6PJP9_9BACI</name>
<dbReference type="Proteomes" id="UP000186385">
    <property type="component" value="Unassembled WGS sequence"/>
</dbReference>
<dbReference type="NCBIfam" id="TIGR02532">
    <property type="entry name" value="IV_pilin_GFxxxE"/>
    <property type="match status" value="1"/>
</dbReference>
<dbReference type="Proteomes" id="UP000215545">
    <property type="component" value="Unassembled WGS sequence"/>
</dbReference>
<dbReference type="NCBIfam" id="NF040999">
    <property type="entry name" value="pilin_ComGC"/>
    <property type="match status" value="1"/>
</dbReference>
<keyword evidence="5 10" id="KW-0812">Transmembrane</keyword>
<dbReference type="Gene3D" id="3.30.700.10">
    <property type="entry name" value="Glycoprotein, Type 4 Pilin"/>
    <property type="match status" value="1"/>
</dbReference>
<feature type="propeptide" id="PRO_5044535632" evidence="11">
    <location>
        <begin position="1"/>
        <end position="10"/>
    </location>
</feature>
<dbReference type="InterPro" id="IPR045584">
    <property type="entry name" value="Pilin-like"/>
</dbReference>
<sequence>MKKYIQNERGFTLIEMMIVLLVITVLLFIAIPNVAKQSKNINAKGCDAFVHMVQGQVQAYRIDTGSTPSTIQELVTGEYLRDDETACPGGGTISIDAEGVVSAGGA</sequence>
<accession>A0A1N6PJP9</accession>
<keyword evidence="4 11" id="KW-0488">Methylation</keyword>
<comment type="similarity">
    <text evidence="9 10">Belongs to the ComGC family.</text>
</comment>
<evidence type="ECO:0000313" key="14">
    <source>
        <dbReference type="Proteomes" id="UP000186385"/>
    </source>
</evidence>
<dbReference type="GO" id="GO:0009986">
    <property type="term" value="C:cell surface"/>
    <property type="evidence" value="ECO:0007669"/>
    <property type="project" value="UniProtKB-SubCell"/>
</dbReference>
<evidence type="ECO:0000256" key="5">
    <source>
        <dbReference type="ARBA" id="ARBA00022692"/>
    </source>
</evidence>
<dbReference type="GO" id="GO:0015627">
    <property type="term" value="C:type II protein secretion system complex"/>
    <property type="evidence" value="ECO:0007669"/>
    <property type="project" value="InterPro"/>
</dbReference>
<keyword evidence="6 10" id="KW-1133">Transmembrane helix</keyword>
<keyword evidence="7 10" id="KW-0472">Membrane</keyword>
<dbReference type="EMBL" id="FTLX01000001">
    <property type="protein sequence ID" value="SIQ04483.1"/>
    <property type="molecule type" value="Genomic_DNA"/>
</dbReference>
<evidence type="ECO:0000313" key="12">
    <source>
        <dbReference type="EMBL" id="OXS80391.1"/>
    </source>
</evidence>
<dbReference type="STRING" id="1017273.SAMN05443094_101545"/>
<keyword evidence="15" id="KW-1185">Reference proteome</keyword>
<evidence type="ECO:0000256" key="4">
    <source>
        <dbReference type="ARBA" id="ARBA00022481"/>
    </source>
</evidence>
<reference evidence="15" key="2">
    <citation type="submission" date="2017-03" db="EMBL/GenBank/DDBJ databases">
        <title>Bacillus sp. V-88(T) DSM27956, whole genome shotgun sequencing project.</title>
        <authorList>
            <person name="Dastager S.G."/>
            <person name="Neurgaonkar P.S."/>
            <person name="Dharne M.S."/>
        </authorList>
    </citation>
    <scope>NUCLEOTIDE SEQUENCE [LARGE SCALE GENOMIC DNA]</scope>
    <source>
        <strain evidence="15">DSM 25145</strain>
    </source>
</reference>
<dbReference type="SUPFAM" id="SSF54523">
    <property type="entry name" value="Pili subunits"/>
    <property type="match status" value="1"/>
</dbReference>
<evidence type="ECO:0000256" key="7">
    <source>
        <dbReference type="ARBA" id="ARBA00023136"/>
    </source>
</evidence>
<protein>
    <recommendedName>
        <fullName evidence="10">ComG operon protein 3</fullName>
    </recommendedName>
</protein>
<gene>
    <name evidence="12" type="ORF">B1B05_02620</name>
    <name evidence="13" type="ORF">SAMN05443094_101545</name>
</gene>
<evidence type="ECO:0000256" key="1">
    <source>
        <dbReference type="ARBA" id="ARBA00004162"/>
    </source>
</evidence>
<proteinExistence type="inferred from homology"/>
<keyword evidence="3 10" id="KW-1003">Cell membrane</keyword>
<feature type="chain" id="PRO_5035525581" description="ComG operon protein 3" evidence="11">
    <location>
        <begin position="11"/>
        <end position="106"/>
    </location>
</feature>
<dbReference type="InterPro" id="IPR012902">
    <property type="entry name" value="N_methyl_site"/>
</dbReference>
<evidence type="ECO:0000313" key="13">
    <source>
        <dbReference type="EMBL" id="SIQ04483.1"/>
    </source>
</evidence>
<organism evidence="13 14">
    <name type="scientific">Domibacillus enclensis</name>
    <dbReference type="NCBI Taxonomy" id="1017273"/>
    <lineage>
        <taxon>Bacteria</taxon>
        <taxon>Bacillati</taxon>
        <taxon>Bacillota</taxon>
        <taxon>Bacilli</taxon>
        <taxon>Bacillales</taxon>
        <taxon>Bacillaceae</taxon>
        <taxon>Domibacillus</taxon>
    </lineage>
</organism>
<reference evidence="13 14" key="1">
    <citation type="submission" date="2017-01" db="EMBL/GenBank/DDBJ databases">
        <authorList>
            <person name="Mah S.A."/>
            <person name="Swanson W.J."/>
            <person name="Moy G.W."/>
            <person name="Vacquier V.D."/>
        </authorList>
    </citation>
    <scope>NUCLEOTIDE SEQUENCE [LARGE SCALE GENOMIC DNA]</scope>
    <source>
        <strain evidence="13 14">NIO-1016</strain>
    </source>
</reference>
<evidence type="ECO:0000256" key="10">
    <source>
        <dbReference type="PIRNR" id="PIRNR029928"/>
    </source>
</evidence>
<keyword evidence="8 10" id="KW-0178">Competence</keyword>
<dbReference type="PRINTS" id="PR00813">
    <property type="entry name" value="BCTERIALGSPG"/>
</dbReference>
<dbReference type="Pfam" id="PF07963">
    <property type="entry name" value="N_methyl"/>
    <property type="match status" value="1"/>
</dbReference>
<reference evidence="12" key="3">
    <citation type="submission" date="2017-03" db="EMBL/GenBank/DDBJ databases">
        <authorList>
            <person name="Dastager S.G."/>
            <person name="Neurgaonkar P.S."/>
            <person name="Dharne M.S."/>
        </authorList>
    </citation>
    <scope>NUCLEOTIDE SEQUENCE</scope>
    <source>
        <strain evidence="12">DSM 25145</strain>
    </source>
</reference>
<dbReference type="GO" id="GO:0030420">
    <property type="term" value="P:establishment of competence for transformation"/>
    <property type="evidence" value="ECO:0007669"/>
    <property type="project" value="UniProtKB-UniRule"/>
</dbReference>
<evidence type="ECO:0000256" key="8">
    <source>
        <dbReference type="ARBA" id="ARBA00023287"/>
    </source>
</evidence>
<dbReference type="GO" id="GO:0015628">
    <property type="term" value="P:protein secretion by the type II secretion system"/>
    <property type="evidence" value="ECO:0007669"/>
    <property type="project" value="InterPro"/>
</dbReference>
<evidence type="ECO:0000256" key="3">
    <source>
        <dbReference type="ARBA" id="ARBA00022475"/>
    </source>
</evidence>
<evidence type="ECO:0000256" key="2">
    <source>
        <dbReference type="ARBA" id="ARBA00004241"/>
    </source>
</evidence>
<comment type="subcellular location">
    <subcellularLocation>
        <location evidence="1">Cell membrane</location>
        <topology evidence="1">Single-pass membrane protein</topology>
    </subcellularLocation>
    <subcellularLocation>
        <location evidence="2">Cell surface</location>
    </subcellularLocation>
</comment>
<evidence type="ECO:0000313" key="15">
    <source>
        <dbReference type="Proteomes" id="UP000215545"/>
    </source>
</evidence>
<dbReference type="GO" id="GO:0005886">
    <property type="term" value="C:plasma membrane"/>
    <property type="evidence" value="ECO:0007669"/>
    <property type="project" value="UniProtKB-SubCell"/>
</dbReference>
<evidence type="ECO:0000256" key="11">
    <source>
        <dbReference type="PIRSR" id="PIRSR029928-50"/>
    </source>
</evidence>
<dbReference type="EMBL" id="MWSK01000001">
    <property type="protein sequence ID" value="OXS80391.1"/>
    <property type="molecule type" value="Genomic_DNA"/>
</dbReference>
<comment type="function">
    <text evidence="10">Required for transformation and DNA binding.</text>
</comment>
<dbReference type="AlphaFoldDB" id="A0A1N6PJP9"/>
<feature type="transmembrane region" description="Helical" evidence="10">
    <location>
        <begin position="12"/>
        <end position="31"/>
    </location>
</feature>
<dbReference type="InterPro" id="IPR000983">
    <property type="entry name" value="Bac_GSPG_pilin"/>
</dbReference>
<evidence type="ECO:0000256" key="6">
    <source>
        <dbReference type="ARBA" id="ARBA00022989"/>
    </source>
</evidence>
<feature type="modified residue" description="N-methylphenylalanine" evidence="11">
    <location>
        <position position="11"/>
    </location>
</feature>
<dbReference type="InterPro" id="IPR016940">
    <property type="entry name" value="ComGC"/>
</dbReference>
<dbReference type="PIRSF" id="PIRSF029928">
    <property type="entry name" value="Late_competence_ComGC"/>
    <property type="match status" value="1"/>
</dbReference>
<dbReference type="PROSITE" id="PS00409">
    <property type="entry name" value="PROKAR_NTER_METHYL"/>
    <property type="match status" value="1"/>
</dbReference>